<comment type="subcellular location">
    <subcellularLocation>
        <location evidence="1">Membrane</location>
        <topology evidence="1">Multi-pass membrane protein</topology>
    </subcellularLocation>
</comment>
<evidence type="ECO:0000256" key="3">
    <source>
        <dbReference type="ARBA" id="ARBA00022692"/>
    </source>
</evidence>
<sequence length="486" mass="52839">MAGWLLSTVAQDSTIPTNDHKPKELSQLVVPSAEATMTCACPPPNTVVMNPELPRHNEALYSQLYVHDPFVEIGTNAPAGQVFTTEGIFTGTYGHDKAAPSTPGTPMSSSPLAWSNVAIASGLMVINGIISLVMGLRMEGELFVSSFRCLVQLTIMGFLLEDIFATRNPIVVFGMACFLILMATYETVFSKCKRRHTGMFWSVITTMFTSSFMVASLGGIYALNASPFWYPYKFIPTMGMLLGICMTATALGLNVCLTTLTEHRERVETYLALGASRWEAVRPVAVEAMRSAMLPSLNNMSIMGLISIPGMMTGQILGGVPVLQAVKYQQIIMLMIVAATGIGSLGAVITCLHTVVDGSHRLRLDRIYSSGSALTKNKRGVKRTKRFFFGASSSTSSSSSDELCPLQMNHAMRMAPSRDCLPPPTVWTQLHNITAKIVTAPVRGILYLGHFLRIPLGSPKYTPASGEPRMSETSRLLPSREIITYS</sequence>
<comment type="similarity">
    <text evidence="2">Belongs to the UPF0014 family.</text>
</comment>
<evidence type="ECO:0000256" key="1">
    <source>
        <dbReference type="ARBA" id="ARBA00004141"/>
    </source>
</evidence>
<dbReference type="Proteomes" id="UP001150925">
    <property type="component" value="Unassembled WGS sequence"/>
</dbReference>
<dbReference type="EMBL" id="JANBPY010002558">
    <property type="protein sequence ID" value="KAJ1954500.1"/>
    <property type="molecule type" value="Genomic_DNA"/>
</dbReference>
<dbReference type="GO" id="GO:0005886">
    <property type="term" value="C:plasma membrane"/>
    <property type="evidence" value="ECO:0007669"/>
    <property type="project" value="TreeGrafter"/>
</dbReference>
<organism evidence="7 8">
    <name type="scientific">Dispira parvispora</name>
    <dbReference type="NCBI Taxonomy" id="1520584"/>
    <lineage>
        <taxon>Eukaryota</taxon>
        <taxon>Fungi</taxon>
        <taxon>Fungi incertae sedis</taxon>
        <taxon>Zoopagomycota</taxon>
        <taxon>Kickxellomycotina</taxon>
        <taxon>Dimargaritomycetes</taxon>
        <taxon>Dimargaritales</taxon>
        <taxon>Dimargaritaceae</taxon>
        <taxon>Dispira</taxon>
    </lineage>
</organism>
<dbReference type="PANTHER" id="PTHR30028:SF0">
    <property type="entry name" value="PROTEIN ALUMINUM SENSITIVE 3"/>
    <property type="match status" value="1"/>
</dbReference>
<name>A0A9W8ALN4_9FUNG</name>
<evidence type="ECO:0000313" key="8">
    <source>
        <dbReference type="Proteomes" id="UP001150925"/>
    </source>
</evidence>
<dbReference type="Pfam" id="PF03649">
    <property type="entry name" value="UPF0014"/>
    <property type="match status" value="1"/>
</dbReference>
<evidence type="ECO:0000256" key="4">
    <source>
        <dbReference type="ARBA" id="ARBA00022989"/>
    </source>
</evidence>
<dbReference type="PANTHER" id="PTHR30028">
    <property type="entry name" value="UPF0014 INNER MEMBRANE PROTEIN YBBM-RELATED"/>
    <property type="match status" value="1"/>
</dbReference>
<reference evidence="7" key="1">
    <citation type="submission" date="2022-07" db="EMBL/GenBank/DDBJ databases">
        <title>Phylogenomic reconstructions and comparative analyses of Kickxellomycotina fungi.</title>
        <authorList>
            <person name="Reynolds N.K."/>
            <person name="Stajich J.E."/>
            <person name="Barry K."/>
            <person name="Grigoriev I.V."/>
            <person name="Crous P."/>
            <person name="Smith M.E."/>
        </authorList>
    </citation>
    <scope>NUCLEOTIDE SEQUENCE</scope>
    <source>
        <strain evidence="7">RSA 1196</strain>
    </source>
</reference>
<protein>
    <submittedName>
        <fullName evidence="7">Uncharacterized protein</fullName>
    </submittedName>
</protein>
<feature type="transmembrane region" description="Helical" evidence="6">
    <location>
        <begin position="200"/>
        <end position="222"/>
    </location>
</feature>
<feature type="transmembrane region" description="Helical" evidence="6">
    <location>
        <begin position="113"/>
        <end position="135"/>
    </location>
</feature>
<feature type="transmembrane region" description="Helical" evidence="6">
    <location>
        <begin position="331"/>
        <end position="356"/>
    </location>
</feature>
<keyword evidence="8" id="KW-1185">Reference proteome</keyword>
<evidence type="ECO:0000256" key="2">
    <source>
        <dbReference type="ARBA" id="ARBA00005268"/>
    </source>
</evidence>
<evidence type="ECO:0000313" key="7">
    <source>
        <dbReference type="EMBL" id="KAJ1954500.1"/>
    </source>
</evidence>
<gene>
    <name evidence="7" type="ORF">IWQ62_005743</name>
</gene>
<evidence type="ECO:0000256" key="6">
    <source>
        <dbReference type="SAM" id="Phobius"/>
    </source>
</evidence>
<feature type="transmembrane region" description="Helical" evidence="6">
    <location>
        <begin position="170"/>
        <end position="188"/>
    </location>
</feature>
<feature type="transmembrane region" description="Helical" evidence="6">
    <location>
        <begin position="234"/>
        <end position="257"/>
    </location>
</feature>
<feature type="transmembrane region" description="Helical" evidence="6">
    <location>
        <begin position="302"/>
        <end position="325"/>
    </location>
</feature>
<keyword evidence="3 6" id="KW-0812">Transmembrane</keyword>
<accession>A0A9W8ALN4</accession>
<comment type="caution">
    <text evidence="7">The sequence shown here is derived from an EMBL/GenBank/DDBJ whole genome shotgun (WGS) entry which is preliminary data.</text>
</comment>
<dbReference type="OrthoDB" id="432685at2759"/>
<evidence type="ECO:0000256" key="5">
    <source>
        <dbReference type="ARBA" id="ARBA00023136"/>
    </source>
</evidence>
<proteinExistence type="inferred from homology"/>
<keyword evidence="4 6" id="KW-1133">Transmembrane helix</keyword>
<dbReference type="AlphaFoldDB" id="A0A9W8ALN4"/>
<dbReference type="InterPro" id="IPR005226">
    <property type="entry name" value="UPF0014_fam"/>
</dbReference>
<keyword evidence="5 6" id="KW-0472">Membrane</keyword>